<accession>A0A0G2JBX9</accession>
<dbReference type="GO" id="GO:0017136">
    <property type="term" value="F:histone deacetylase activity, NAD-dependent"/>
    <property type="evidence" value="ECO:0007669"/>
    <property type="project" value="TreeGrafter"/>
</dbReference>
<feature type="binding site" evidence="4">
    <location>
        <position position="215"/>
    </location>
    <ligand>
        <name>Zn(2+)</name>
        <dbReference type="ChEBI" id="CHEBI:29105"/>
    </ligand>
</feature>
<dbReference type="InterPro" id="IPR026591">
    <property type="entry name" value="Sirtuin_cat_small_dom_sf"/>
</dbReference>
<dbReference type="Proteomes" id="UP000034164">
    <property type="component" value="Unassembled WGS sequence"/>
</dbReference>
<dbReference type="PANTHER" id="PTHR11085:SF10">
    <property type="entry name" value="NAD-DEPENDENT PROTEIN DEACYLASE SIRTUIN-5, MITOCHONDRIAL-RELATED"/>
    <property type="match status" value="1"/>
</dbReference>
<proteinExistence type="inferred from homology"/>
<keyword evidence="2" id="KW-0808">Transferase</keyword>
<organism evidence="6 7">
    <name type="scientific">[Emmonsia] crescens</name>
    <dbReference type="NCBI Taxonomy" id="73230"/>
    <lineage>
        <taxon>Eukaryota</taxon>
        <taxon>Fungi</taxon>
        <taxon>Dikarya</taxon>
        <taxon>Ascomycota</taxon>
        <taxon>Pezizomycotina</taxon>
        <taxon>Eurotiomycetes</taxon>
        <taxon>Eurotiomycetidae</taxon>
        <taxon>Onygenales</taxon>
        <taxon>Ajellomycetaceae</taxon>
        <taxon>Emergomyces</taxon>
    </lineage>
</organism>
<feature type="binding site" evidence="4">
    <location>
        <position position="120"/>
    </location>
    <ligand>
        <name>Zn(2+)</name>
        <dbReference type="ChEBI" id="CHEBI:29105"/>
    </ligand>
</feature>
<evidence type="ECO:0000256" key="2">
    <source>
        <dbReference type="ARBA" id="ARBA00022679"/>
    </source>
</evidence>
<evidence type="ECO:0000313" key="7">
    <source>
        <dbReference type="Proteomes" id="UP000034164"/>
    </source>
</evidence>
<evidence type="ECO:0000313" key="6">
    <source>
        <dbReference type="EMBL" id="KKZ68261.1"/>
    </source>
</evidence>
<sequence>MASAVQTSTVSEAERKSFSECLQNSKNVMAFIGAGSVWRSYPAISLATLEAFDKNPCFVWQFYSYRRHMALKAKPNRAHFAKRNPNFVTLSLSVDGLSPRAKHPESQLYLLYRSLFDVKCASPFCEYVTQDYNDPIVPALGISKATFEPIPSAHDKTGAEIKKSLYNTMELKVEPTASATGTAAATATHGEGVELDISNANVPTPRITLANLPQCPKCGTNILRPGVVWFGESLPRKTLDTINKWIEDADRIDLMLVIGTTDKVYPASAYVERAREKGARVAVINMDINDEPRGGGLVFPGRLKCDCAGAFEGCGWGGLRHGTGINERVNFSSLWEFGISGTFDGD</sequence>
<feature type="binding site" evidence="4">
    <location>
        <position position="125"/>
    </location>
    <ligand>
        <name>Zn(2+)</name>
        <dbReference type="ChEBI" id="CHEBI:29105"/>
    </ligand>
</feature>
<dbReference type="InterPro" id="IPR050134">
    <property type="entry name" value="NAD-dep_sirtuin_deacylases"/>
</dbReference>
<keyword evidence="4" id="KW-0479">Metal-binding</keyword>
<evidence type="ECO:0000259" key="5">
    <source>
        <dbReference type="PROSITE" id="PS50305"/>
    </source>
</evidence>
<keyword evidence="4" id="KW-0862">Zinc</keyword>
<dbReference type="VEuPathDB" id="FungiDB:EMCG_06084"/>
<protein>
    <recommendedName>
        <fullName evidence="5">Deacetylase sirtuin-type domain-containing protein</fullName>
    </recommendedName>
</protein>
<comment type="similarity">
    <text evidence="1">Belongs to the sirtuin family. Class I subfamily.</text>
</comment>
<dbReference type="Gene3D" id="3.40.50.1220">
    <property type="entry name" value="TPP-binding domain"/>
    <property type="match status" value="2"/>
</dbReference>
<dbReference type="OrthoDB" id="424302at2759"/>
<dbReference type="GO" id="GO:0005634">
    <property type="term" value="C:nucleus"/>
    <property type="evidence" value="ECO:0007669"/>
    <property type="project" value="TreeGrafter"/>
</dbReference>
<feature type="binding site" evidence="4">
    <location>
        <position position="218"/>
    </location>
    <ligand>
        <name>Zn(2+)</name>
        <dbReference type="ChEBI" id="CHEBI:29105"/>
    </ligand>
</feature>
<dbReference type="PROSITE" id="PS50305">
    <property type="entry name" value="SIRTUIN"/>
    <property type="match status" value="1"/>
</dbReference>
<dbReference type="SUPFAM" id="SSF52467">
    <property type="entry name" value="DHS-like NAD/FAD-binding domain"/>
    <property type="match status" value="1"/>
</dbReference>
<dbReference type="InterPro" id="IPR029035">
    <property type="entry name" value="DHS-like_NAD/FAD-binding_dom"/>
</dbReference>
<dbReference type="GO" id="GO:0046872">
    <property type="term" value="F:metal ion binding"/>
    <property type="evidence" value="ECO:0007669"/>
    <property type="project" value="UniProtKB-KW"/>
</dbReference>
<dbReference type="InterPro" id="IPR003000">
    <property type="entry name" value="Sirtuin"/>
</dbReference>
<dbReference type="GO" id="GO:0070403">
    <property type="term" value="F:NAD+ binding"/>
    <property type="evidence" value="ECO:0007669"/>
    <property type="project" value="InterPro"/>
</dbReference>
<comment type="caution">
    <text evidence="6">The sequence shown here is derived from an EMBL/GenBank/DDBJ whole genome shotgun (WGS) entry which is preliminary data.</text>
</comment>
<dbReference type="InterPro" id="IPR026590">
    <property type="entry name" value="Ssirtuin_cat_dom"/>
</dbReference>
<name>A0A0G2JBX9_9EURO</name>
<evidence type="ECO:0000256" key="3">
    <source>
        <dbReference type="ARBA" id="ARBA00023027"/>
    </source>
</evidence>
<keyword evidence="3" id="KW-0520">NAD</keyword>
<evidence type="ECO:0000256" key="1">
    <source>
        <dbReference type="ARBA" id="ARBA00006924"/>
    </source>
</evidence>
<feature type="domain" description="Deacetylase sirtuin-type" evidence="5">
    <location>
        <begin position="8"/>
        <end position="317"/>
    </location>
</feature>
<dbReference type="Pfam" id="PF02146">
    <property type="entry name" value="SIR2"/>
    <property type="match status" value="1"/>
</dbReference>
<dbReference type="EMBL" id="LCZI01000132">
    <property type="protein sequence ID" value="KKZ68261.1"/>
    <property type="molecule type" value="Genomic_DNA"/>
</dbReference>
<evidence type="ECO:0000256" key="4">
    <source>
        <dbReference type="PROSITE-ProRule" id="PRU00236"/>
    </source>
</evidence>
<dbReference type="PANTHER" id="PTHR11085">
    <property type="entry name" value="NAD-DEPENDENT PROTEIN DEACYLASE SIRTUIN-5, MITOCHONDRIAL-RELATED"/>
    <property type="match status" value="1"/>
</dbReference>
<gene>
    <name evidence="6" type="ORF">EMCG_06084</name>
</gene>
<dbReference type="Gene3D" id="3.30.1600.10">
    <property type="entry name" value="SIR2/SIRT2 'Small Domain"/>
    <property type="match status" value="2"/>
</dbReference>
<dbReference type="AlphaFoldDB" id="A0A0G2JBX9"/>
<comment type="caution">
    <text evidence="4">Lacks conserved residue(s) required for the propagation of feature annotation.</text>
</comment>
<reference evidence="7" key="1">
    <citation type="journal article" date="2015" name="PLoS Genet.">
        <title>The dynamic genome and transcriptome of the human fungal pathogen Blastomyces and close relative Emmonsia.</title>
        <authorList>
            <person name="Munoz J.F."/>
            <person name="Gauthier G.M."/>
            <person name="Desjardins C.A."/>
            <person name="Gallo J.E."/>
            <person name="Holder J."/>
            <person name="Sullivan T.D."/>
            <person name="Marty A.J."/>
            <person name="Carmen J.C."/>
            <person name="Chen Z."/>
            <person name="Ding L."/>
            <person name="Gujja S."/>
            <person name="Magrini V."/>
            <person name="Misas E."/>
            <person name="Mitreva M."/>
            <person name="Priest M."/>
            <person name="Saif S."/>
            <person name="Whiston E.A."/>
            <person name="Young S."/>
            <person name="Zeng Q."/>
            <person name="Goldman W.E."/>
            <person name="Mardis E.R."/>
            <person name="Taylor J.W."/>
            <person name="McEwen J.G."/>
            <person name="Clay O.K."/>
            <person name="Klein B.S."/>
            <person name="Cuomo C.A."/>
        </authorList>
    </citation>
    <scope>NUCLEOTIDE SEQUENCE [LARGE SCALE GENOMIC DNA]</scope>
    <source>
        <strain evidence="7">UAMH 3008</strain>
    </source>
</reference>